<comment type="subcellular location">
    <subcellularLocation>
        <location evidence="1">Endoplasmic reticulum membrane</location>
        <topology evidence="1">Single-pass membrane protein</topology>
    </subcellularLocation>
</comment>
<organism evidence="9">
    <name type="scientific">Medioppia subpectinata</name>
    <dbReference type="NCBI Taxonomy" id="1979941"/>
    <lineage>
        <taxon>Eukaryota</taxon>
        <taxon>Metazoa</taxon>
        <taxon>Ecdysozoa</taxon>
        <taxon>Arthropoda</taxon>
        <taxon>Chelicerata</taxon>
        <taxon>Arachnida</taxon>
        <taxon>Acari</taxon>
        <taxon>Acariformes</taxon>
        <taxon>Sarcoptiformes</taxon>
        <taxon>Oribatida</taxon>
        <taxon>Brachypylina</taxon>
        <taxon>Oppioidea</taxon>
        <taxon>Oppiidae</taxon>
        <taxon>Medioppia</taxon>
    </lineage>
</organism>
<evidence type="ECO:0000256" key="8">
    <source>
        <dbReference type="ARBA" id="ARBA00023180"/>
    </source>
</evidence>
<keyword evidence="6" id="KW-1133">Transmembrane helix</keyword>
<keyword evidence="4" id="KW-0732">Signal</keyword>
<dbReference type="GO" id="GO:0009966">
    <property type="term" value="P:regulation of signal transduction"/>
    <property type="evidence" value="ECO:0007669"/>
    <property type="project" value="InterPro"/>
</dbReference>
<dbReference type="AlphaFoldDB" id="A0A7R9KVD4"/>
<evidence type="ECO:0000256" key="2">
    <source>
        <dbReference type="ARBA" id="ARBA00007717"/>
    </source>
</evidence>
<protein>
    <submittedName>
        <fullName evidence="9">Uncharacterized protein</fullName>
    </submittedName>
</protein>
<name>A0A7R9KVD4_9ACAR</name>
<keyword evidence="7" id="KW-0472">Membrane</keyword>
<proteinExistence type="inferred from homology"/>
<keyword evidence="3" id="KW-0812">Transmembrane</keyword>
<evidence type="ECO:0000256" key="7">
    <source>
        <dbReference type="ARBA" id="ARBA00023136"/>
    </source>
</evidence>
<evidence type="ECO:0000256" key="4">
    <source>
        <dbReference type="ARBA" id="ARBA00022729"/>
    </source>
</evidence>
<accession>A0A7R9KVD4</accession>
<evidence type="ECO:0000256" key="6">
    <source>
        <dbReference type="ARBA" id="ARBA00022989"/>
    </source>
</evidence>
<evidence type="ECO:0000256" key="5">
    <source>
        <dbReference type="ARBA" id="ARBA00022824"/>
    </source>
</evidence>
<dbReference type="EMBL" id="OC861843">
    <property type="protein sequence ID" value="CAD7629747.1"/>
    <property type="molecule type" value="Genomic_DNA"/>
</dbReference>
<evidence type="ECO:0000256" key="1">
    <source>
        <dbReference type="ARBA" id="ARBA00004389"/>
    </source>
</evidence>
<evidence type="ECO:0000313" key="10">
    <source>
        <dbReference type="Proteomes" id="UP000759131"/>
    </source>
</evidence>
<evidence type="ECO:0000313" key="9">
    <source>
        <dbReference type="EMBL" id="CAD7629747.1"/>
    </source>
</evidence>
<dbReference type="GO" id="GO:0005789">
    <property type="term" value="C:endoplasmic reticulum membrane"/>
    <property type="evidence" value="ECO:0007669"/>
    <property type="project" value="UniProtKB-SubCell"/>
</dbReference>
<dbReference type="InterPro" id="IPR016574">
    <property type="entry name" value="Nicalin"/>
</dbReference>
<sequence length="307" mass="34976">MTDVFDDLLLDPLYVNINLISEAIARQLYKDFEPKNIGSDLKVSQTNIKSLLNQLSRQSRAQQSLLSTRKGTQVEASPLIRNLEQIMRKYVNDVQLIHIKVDNKDNELVFYEPTSALYSNSKTQPKVNLLFLLSSAGKFNYFGTKKWIDQQLDGNEGSLLTDSLFTICLDSLADRDRNSGLFMHVSKPPKEGTPAAQLFHDLKQIASTSLTHPFNVSMIHKKINLAEEVLAWEHERFSIRRLSAFTLSALLSHKSLRRNSMTDVFDDSLLDPLYVNINLISEAIARQLYKDFEPKNIGSDLKKRVCL</sequence>
<keyword evidence="5" id="KW-0256">Endoplasmic reticulum</keyword>
<gene>
    <name evidence="9" type="ORF">OSB1V03_LOCUS10162</name>
</gene>
<dbReference type="PANTHER" id="PTHR31826">
    <property type="entry name" value="NICALIN"/>
    <property type="match status" value="1"/>
</dbReference>
<keyword evidence="10" id="KW-1185">Reference proteome</keyword>
<evidence type="ECO:0000256" key="3">
    <source>
        <dbReference type="ARBA" id="ARBA00022692"/>
    </source>
</evidence>
<dbReference type="Proteomes" id="UP000759131">
    <property type="component" value="Unassembled WGS sequence"/>
</dbReference>
<dbReference type="SUPFAM" id="SSF53187">
    <property type="entry name" value="Zn-dependent exopeptidases"/>
    <property type="match status" value="1"/>
</dbReference>
<dbReference type="EMBL" id="CAJPIZ010007268">
    <property type="protein sequence ID" value="CAG2110177.1"/>
    <property type="molecule type" value="Genomic_DNA"/>
</dbReference>
<keyword evidence="8" id="KW-0325">Glycoprotein</keyword>
<reference evidence="9" key="1">
    <citation type="submission" date="2020-11" db="EMBL/GenBank/DDBJ databases">
        <authorList>
            <person name="Tran Van P."/>
        </authorList>
    </citation>
    <scope>NUCLEOTIDE SEQUENCE</scope>
</reference>
<dbReference type="OrthoDB" id="5913609at2759"/>
<comment type="similarity">
    <text evidence="2">Belongs to the nicastrin family.</text>
</comment>